<reference evidence="17" key="1">
    <citation type="submission" date="2013-10" db="EMBL/GenBank/DDBJ databases">
        <title>Genome sequencing of Onchocerca volvulus.</title>
        <authorList>
            <person name="Cotton J."/>
            <person name="Tsai J."/>
            <person name="Stanley E."/>
            <person name="Tracey A."/>
            <person name="Holroyd N."/>
            <person name="Lustigman S."/>
            <person name="Berriman M."/>
        </authorList>
    </citation>
    <scope>NUCLEOTIDE SEQUENCE</scope>
</reference>
<dbReference type="Gene3D" id="3.30.1490.30">
    <property type="match status" value="1"/>
</dbReference>
<comment type="function">
    <text evidence="13">Control of topological states of DNA by transient breakage and subsequent rejoining of DNA strands. Topoisomerase II makes double-strand breaks.</text>
</comment>
<evidence type="ECO:0000256" key="6">
    <source>
        <dbReference type="ARBA" id="ARBA00022741"/>
    </source>
</evidence>
<dbReference type="InterPro" id="IPR013757">
    <property type="entry name" value="Topo_IIA_A_a_sf"/>
</dbReference>
<dbReference type="InterPro" id="IPR002205">
    <property type="entry name" value="Topo_IIA_dom_A"/>
</dbReference>
<comment type="cofactor">
    <cofactor evidence="3">
        <name>Mg(2+)</name>
        <dbReference type="ChEBI" id="CHEBI:18420"/>
    </cofactor>
</comment>
<feature type="domain" description="Toprim" evidence="14">
    <location>
        <begin position="461"/>
        <end position="585"/>
    </location>
</feature>
<evidence type="ECO:0000256" key="5">
    <source>
        <dbReference type="ARBA" id="ARBA00022723"/>
    </source>
</evidence>
<evidence type="ECO:0000256" key="1">
    <source>
        <dbReference type="ARBA" id="ARBA00000185"/>
    </source>
</evidence>
<evidence type="ECO:0000256" key="2">
    <source>
        <dbReference type="ARBA" id="ARBA00001913"/>
    </source>
</evidence>
<dbReference type="SUPFAM" id="SSF55874">
    <property type="entry name" value="ATPase domain of HSP90 chaperone/DNA topoisomerase II/histidine kinase"/>
    <property type="match status" value="1"/>
</dbReference>
<dbReference type="CDD" id="cd16930">
    <property type="entry name" value="HATPase_TopII-like"/>
    <property type="match status" value="1"/>
</dbReference>
<dbReference type="FunFam" id="3.90.199.10:FF:000002">
    <property type="entry name" value="DNA topoisomerase 2"/>
    <property type="match status" value="1"/>
</dbReference>
<comment type="cofactor">
    <cofactor evidence="2">
        <name>Ca(2+)</name>
        <dbReference type="ChEBI" id="CHEBI:29108"/>
    </cofactor>
</comment>
<dbReference type="Pfam" id="PF02518">
    <property type="entry name" value="HATPase_c"/>
    <property type="match status" value="1"/>
</dbReference>
<dbReference type="Gene3D" id="3.30.230.10">
    <property type="match status" value="1"/>
</dbReference>
<organism evidence="16 17">
    <name type="scientific">Onchocerca volvulus</name>
    <dbReference type="NCBI Taxonomy" id="6282"/>
    <lineage>
        <taxon>Eukaryota</taxon>
        <taxon>Metazoa</taxon>
        <taxon>Ecdysozoa</taxon>
        <taxon>Nematoda</taxon>
        <taxon>Chromadorea</taxon>
        <taxon>Rhabditida</taxon>
        <taxon>Spirurina</taxon>
        <taxon>Spiruromorpha</taxon>
        <taxon>Filarioidea</taxon>
        <taxon>Onchocercidae</taxon>
        <taxon>Onchocerca</taxon>
    </lineage>
</organism>
<dbReference type="EnsemblMetazoa" id="OVOC8298.1">
    <property type="protein sequence ID" value="OVOC8298.1"/>
    <property type="gene ID" value="WBGene00245107"/>
</dbReference>
<dbReference type="GO" id="GO:0006265">
    <property type="term" value="P:DNA topological change"/>
    <property type="evidence" value="ECO:0007669"/>
    <property type="project" value="UniProtKB-UniRule"/>
</dbReference>
<evidence type="ECO:0000256" key="10">
    <source>
        <dbReference type="ARBA" id="ARBA00023125"/>
    </source>
</evidence>
<dbReference type="Pfam" id="PF00521">
    <property type="entry name" value="DNA_topoisoIV"/>
    <property type="match status" value="1"/>
</dbReference>
<dbReference type="PROSITE" id="PS50880">
    <property type="entry name" value="TOPRIM"/>
    <property type="match status" value="1"/>
</dbReference>
<dbReference type="AlphaFoldDB" id="A0A8R1Y459"/>
<dbReference type="InterPro" id="IPR001241">
    <property type="entry name" value="Topo_IIA"/>
</dbReference>
<dbReference type="Gene3D" id="1.10.268.10">
    <property type="entry name" value="Topoisomerase, domain 3"/>
    <property type="match status" value="1"/>
</dbReference>
<dbReference type="InterPro" id="IPR006171">
    <property type="entry name" value="TOPRIM_dom"/>
</dbReference>
<dbReference type="CDD" id="cd03481">
    <property type="entry name" value="TopoIIA_Trans_ScTopoIIA"/>
    <property type="match status" value="1"/>
</dbReference>
<keyword evidence="17" id="KW-1185">Reference proteome</keyword>
<dbReference type="InterPro" id="IPR001154">
    <property type="entry name" value="TopoII_euk"/>
</dbReference>
<evidence type="ECO:0000256" key="7">
    <source>
        <dbReference type="ARBA" id="ARBA00022840"/>
    </source>
</evidence>
<dbReference type="SUPFAM" id="SSF56719">
    <property type="entry name" value="Type II DNA topoisomerase"/>
    <property type="match status" value="1"/>
</dbReference>
<keyword evidence="5" id="KW-0479">Metal-binding</keyword>
<dbReference type="GO" id="GO:0003677">
    <property type="term" value="F:DNA binding"/>
    <property type="evidence" value="ECO:0007669"/>
    <property type="project" value="UniProtKB-UniRule"/>
</dbReference>
<dbReference type="GO" id="GO:0003918">
    <property type="term" value="F:DNA topoisomerase type II (double strand cut, ATP-hydrolyzing) activity"/>
    <property type="evidence" value="ECO:0007669"/>
    <property type="project" value="UniProtKB-UniRule"/>
</dbReference>
<dbReference type="EC" id="5.6.2.2" evidence="13"/>
<evidence type="ECO:0000256" key="8">
    <source>
        <dbReference type="ARBA" id="ARBA00022842"/>
    </source>
</evidence>
<comment type="catalytic activity">
    <reaction evidence="1 12 13">
        <text>ATP-dependent breakage, passage and rejoining of double-stranded DNA.</text>
        <dbReference type="EC" id="5.6.2.2"/>
    </reaction>
</comment>
<evidence type="ECO:0000259" key="15">
    <source>
        <dbReference type="PROSITE" id="PS52040"/>
    </source>
</evidence>
<dbReference type="FunFam" id="3.30.565.10:FF:000004">
    <property type="entry name" value="DNA topoisomerase 2"/>
    <property type="match status" value="1"/>
</dbReference>
<keyword evidence="6 13" id="KW-0547">Nucleotide-binding</keyword>
<dbReference type="OMA" id="AFESLWP"/>
<dbReference type="InterPro" id="IPR013506">
    <property type="entry name" value="Topo_IIA_bsu_dom2"/>
</dbReference>
<feature type="domain" description="Topo IIA-type catalytic" evidence="15">
    <location>
        <begin position="712"/>
        <end position="1145"/>
    </location>
</feature>
<evidence type="ECO:0000259" key="14">
    <source>
        <dbReference type="PROSITE" id="PS50880"/>
    </source>
</evidence>
<dbReference type="InterPro" id="IPR013760">
    <property type="entry name" value="Topo_IIA-like_dom_sf"/>
</dbReference>
<dbReference type="GO" id="GO:0000819">
    <property type="term" value="P:sister chromatid segregation"/>
    <property type="evidence" value="ECO:0007669"/>
    <property type="project" value="TreeGrafter"/>
</dbReference>
<dbReference type="InterPro" id="IPR013758">
    <property type="entry name" value="Topo_IIA_A/C_ab"/>
</dbReference>
<dbReference type="SMART" id="SM00433">
    <property type="entry name" value="TOP2c"/>
    <property type="match status" value="1"/>
</dbReference>
<keyword evidence="8" id="KW-0460">Magnesium</keyword>
<dbReference type="PRINTS" id="PR00418">
    <property type="entry name" value="TPI2FAMILY"/>
</dbReference>
<dbReference type="InterPro" id="IPR020568">
    <property type="entry name" value="Ribosomal_Su5_D2-typ_SF"/>
</dbReference>
<dbReference type="InterPro" id="IPR050634">
    <property type="entry name" value="DNA_Topoisomerase_II"/>
</dbReference>
<dbReference type="PANTHER" id="PTHR10169">
    <property type="entry name" value="DNA TOPOISOMERASE/GYRASE"/>
    <property type="match status" value="1"/>
</dbReference>
<dbReference type="PRINTS" id="PR01158">
    <property type="entry name" value="TOPISMRASEII"/>
</dbReference>
<dbReference type="FunFam" id="3.40.50.670:FF:000001">
    <property type="entry name" value="DNA topoisomerase 2"/>
    <property type="match status" value="1"/>
</dbReference>
<dbReference type="Gene3D" id="3.40.50.670">
    <property type="match status" value="1"/>
</dbReference>
<dbReference type="Pfam" id="PF00204">
    <property type="entry name" value="DNA_gyraseB"/>
    <property type="match status" value="1"/>
</dbReference>
<dbReference type="SMART" id="SM00434">
    <property type="entry name" value="TOP4c"/>
    <property type="match status" value="1"/>
</dbReference>
<dbReference type="GO" id="GO:0046872">
    <property type="term" value="F:metal ion binding"/>
    <property type="evidence" value="ECO:0007669"/>
    <property type="project" value="UniProtKB-KW"/>
</dbReference>
<dbReference type="GO" id="GO:0005524">
    <property type="term" value="F:ATP binding"/>
    <property type="evidence" value="ECO:0007669"/>
    <property type="project" value="UniProtKB-UniRule"/>
</dbReference>
<feature type="active site" description="O-(5'-phospho-DNA)-tyrosine intermediate" evidence="12">
    <location>
        <position position="802"/>
    </location>
</feature>
<sequence length="1159" mass="133021">MFWNESLEFVDLIESCINDQVLVLDKIPHESEQQGISAKLAVEKYQRLTPLKHILYRPDSYIGSAFLSDEQPIYVYDAVMKRILKKEARIVPGLLKIFDEILVNAADNKRRDPEMTTIAVNIDRERNIISIWNNGRGIPIEIHPTERIYVPTMIFGTLFTSSNYDDSELKIVGGRNGFGAKLCNIFSTEFSIETCTRQSGLRFFQCWRNNMNDVDDPIITNVGTNAVDYTCVTFKPDLNKFKLSVLDENTIEVMVRRTVDIAGTLDSVHVFLNGRFEDYVKLFSTNINENVANSTVPFYCNVNDRWQIAVAPSDIGYQHISFVNNISTLKGGRHVDYIVNQVVSRLKQEINQRSGSEKCINTHQIKNRLHIFVNSLIENPAFESQSKEYLTTSVKNFGSTCIIPESFYENFFTNSDIIHHLLCDISQQHTASLNHSMKRPLWDLSKLEDATDAGTKNGYNCTLIVTEGDSAKALAVAGLVVIGRKQYGVFPIRGKLANVRGMDAKLAVENAEISALVRILGLKFGENYSNDEKLKSLRYGRLLIMTDQDPDGSHIKGLIVNFLHMYWPSLLKANYVNYFITPLLKAKRGSDVKSFYSINDYERWRAENPDSVKYSIKYYKGLGTSSAKEAREYFTDIERHTIRFIYDGKASDESIDLAFAKKKADDRKIWIAENSKLMLSTTTDSSHNEKTFSEFINKELVEYSQLDLRRSLPNIMDGLKPSQRKVLFTMFERYERGEVRVSQLAGAVSQYCAYHHGEESLVNTIIRLAQDFVGSNNLNLLLPLGQFGTRLAGGEDAASARYIYTSLSPLVRAIFPRSDDKVLKYLVEENALIEPEWYCPIIPMILINGAEGIGTGWATKILPRCPRQVINNVQRLIDGRSLQDMLPHFRNFQGTIEETAPYQYNISGKVSYRRLRSGLKATITELPVGIWNNKYKEKVLDFVVKNGLIRNYEELHTESNVHFILHVIDKPLISDKKQIKTLNRLLKLQSAASENSMILFDEKNALRKYNSMEDIFQEFFEVRRQKYMERKQYELKAMDQKLKFTENQVRFVNAIIDGEIIIEKKNRAEIIIQLVEKGFDSNPMKMKNSANGSRSSPDFAYLLDMPLCRLSNEEIMILQEKRNELWRQFEALKSTTWRSLWSMDLNVLSTALDKEERRM</sequence>
<dbReference type="SUPFAM" id="SSF54211">
    <property type="entry name" value="Ribosomal protein S5 domain 2-like"/>
    <property type="match status" value="1"/>
</dbReference>
<evidence type="ECO:0000256" key="13">
    <source>
        <dbReference type="RuleBase" id="RU362094"/>
    </source>
</evidence>
<dbReference type="Gene3D" id="3.30.1360.40">
    <property type="match status" value="1"/>
</dbReference>
<dbReference type="PROSITE" id="PS00177">
    <property type="entry name" value="TOPOISOMERASE_II"/>
    <property type="match status" value="1"/>
</dbReference>
<keyword evidence="9 12" id="KW-0799">Topoisomerase</keyword>
<evidence type="ECO:0000256" key="12">
    <source>
        <dbReference type="PROSITE-ProRule" id="PRU01384"/>
    </source>
</evidence>
<evidence type="ECO:0000256" key="11">
    <source>
        <dbReference type="ARBA" id="ARBA00023235"/>
    </source>
</evidence>
<dbReference type="InterPro" id="IPR013759">
    <property type="entry name" value="Topo_IIA_B_C"/>
</dbReference>
<evidence type="ECO:0000256" key="4">
    <source>
        <dbReference type="ARBA" id="ARBA00011080"/>
    </source>
</evidence>
<dbReference type="Pfam" id="PF16898">
    <property type="entry name" value="TOPRIM_C"/>
    <property type="match status" value="1"/>
</dbReference>
<comment type="subunit">
    <text evidence="13">Homodimer.</text>
</comment>
<accession>A0A8R1Y459</accession>
<proteinExistence type="inferred from homology"/>
<keyword evidence="11 12" id="KW-0413">Isomerase</keyword>
<evidence type="ECO:0000313" key="16">
    <source>
        <dbReference type="EnsemblMetazoa" id="OVOC8298.1"/>
    </source>
</evidence>
<dbReference type="PANTHER" id="PTHR10169:SF38">
    <property type="entry name" value="DNA TOPOISOMERASE 2"/>
    <property type="match status" value="1"/>
</dbReference>
<comment type="similarity">
    <text evidence="4 13">Belongs to the type II topoisomerase family.</text>
</comment>
<evidence type="ECO:0000256" key="3">
    <source>
        <dbReference type="ARBA" id="ARBA00001946"/>
    </source>
</evidence>
<dbReference type="GO" id="GO:0000712">
    <property type="term" value="P:resolution of meiotic recombination intermediates"/>
    <property type="evidence" value="ECO:0007669"/>
    <property type="project" value="TreeGrafter"/>
</dbReference>
<keyword evidence="10 12" id="KW-0238">DNA-binding</keyword>
<dbReference type="Proteomes" id="UP000024404">
    <property type="component" value="Unassembled WGS sequence"/>
</dbReference>
<dbReference type="Gene3D" id="3.90.199.10">
    <property type="entry name" value="Topoisomerase II, domain 5"/>
    <property type="match status" value="1"/>
</dbReference>
<dbReference type="InterPro" id="IPR003594">
    <property type="entry name" value="HATPase_dom"/>
</dbReference>
<name>A0A8R1Y459_ONCVO</name>
<dbReference type="PROSITE" id="PS52040">
    <property type="entry name" value="TOPO_IIA"/>
    <property type="match status" value="1"/>
</dbReference>
<reference evidence="16" key="2">
    <citation type="submission" date="2022-06" db="UniProtKB">
        <authorList>
            <consortium name="EnsemblMetazoa"/>
        </authorList>
    </citation>
    <scope>IDENTIFICATION</scope>
</reference>
<evidence type="ECO:0000256" key="9">
    <source>
        <dbReference type="ARBA" id="ARBA00023029"/>
    </source>
</evidence>
<dbReference type="InterPro" id="IPR036890">
    <property type="entry name" value="HATPase_C_sf"/>
</dbReference>
<dbReference type="GO" id="GO:0005634">
    <property type="term" value="C:nucleus"/>
    <property type="evidence" value="ECO:0007669"/>
    <property type="project" value="TreeGrafter"/>
</dbReference>
<dbReference type="Gene3D" id="3.30.565.10">
    <property type="entry name" value="Histidine kinase-like ATPase, C-terminal domain"/>
    <property type="match status" value="1"/>
</dbReference>
<dbReference type="InterPro" id="IPR018522">
    <property type="entry name" value="TopoIIA_CS"/>
</dbReference>
<keyword evidence="7 13" id="KW-0067">ATP-binding</keyword>
<evidence type="ECO:0000313" key="17">
    <source>
        <dbReference type="Proteomes" id="UP000024404"/>
    </source>
</evidence>
<dbReference type="Pfam" id="PF01751">
    <property type="entry name" value="Toprim"/>
    <property type="match status" value="1"/>
</dbReference>
<protein>
    <recommendedName>
        <fullName evidence="13">DNA topoisomerase 2</fullName>
        <ecNumber evidence="13">5.6.2.2</ecNumber>
    </recommendedName>
</protein>
<dbReference type="InterPro" id="IPR031660">
    <property type="entry name" value="TOPRIM_C"/>
</dbReference>
<dbReference type="EMBL" id="CMVM020000247">
    <property type="status" value="NOT_ANNOTATED_CDS"/>
    <property type="molecule type" value="Genomic_DNA"/>
</dbReference>
<dbReference type="InterPro" id="IPR014721">
    <property type="entry name" value="Ribsml_uS5_D2-typ_fold_subgr"/>
</dbReference>